<name>A0ABU8UF19_9ACTN</name>
<accession>A0ABU8UF19</accession>
<dbReference type="EMBL" id="JBBKAM010000005">
    <property type="protein sequence ID" value="MEJ8646485.1"/>
    <property type="molecule type" value="Genomic_DNA"/>
</dbReference>
<evidence type="ECO:0000313" key="3">
    <source>
        <dbReference type="Proteomes" id="UP001382904"/>
    </source>
</evidence>
<evidence type="ECO:0000313" key="2">
    <source>
        <dbReference type="EMBL" id="MEJ8646485.1"/>
    </source>
</evidence>
<sequence>MAMVGLFWITPDAVYVGSPPTAIGAGVRLTADGLEALDPDGSRTWTWQALRSAVVEDVPTTTPSGRVTKLLGSVVSAAIETFTGQGPPEMTLRLETEYGPEQVTVYAATAGYDAQEAALSQDLLARFLAGTADPRVLEAWGREHGPQGTPKPPARQALLRTWTQT</sequence>
<reference evidence="2 3" key="1">
    <citation type="submission" date="2024-03" db="EMBL/GenBank/DDBJ databases">
        <title>Novel Streptomyces species of biotechnological and ecological value are a feature of Machair soil.</title>
        <authorList>
            <person name="Prole J.R."/>
            <person name="Goodfellow M."/>
            <person name="Allenby N."/>
            <person name="Ward A.C."/>
        </authorList>
    </citation>
    <scope>NUCLEOTIDE SEQUENCE [LARGE SCALE GENOMIC DNA]</scope>
    <source>
        <strain evidence="2 3">MS1.HAVA.3</strain>
    </source>
</reference>
<proteinExistence type="predicted"/>
<comment type="caution">
    <text evidence="2">The sequence shown here is derived from an EMBL/GenBank/DDBJ whole genome shotgun (WGS) entry which is preliminary data.</text>
</comment>
<evidence type="ECO:0000256" key="1">
    <source>
        <dbReference type="SAM" id="MobiDB-lite"/>
    </source>
</evidence>
<keyword evidence="3" id="KW-1185">Reference proteome</keyword>
<dbReference type="Proteomes" id="UP001382904">
    <property type="component" value="Unassembled WGS sequence"/>
</dbReference>
<protein>
    <submittedName>
        <fullName evidence="2">Uncharacterized protein</fullName>
    </submittedName>
</protein>
<organism evidence="2 3">
    <name type="scientific">Streptomyces caledonius</name>
    <dbReference type="NCBI Taxonomy" id="3134107"/>
    <lineage>
        <taxon>Bacteria</taxon>
        <taxon>Bacillati</taxon>
        <taxon>Actinomycetota</taxon>
        <taxon>Actinomycetes</taxon>
        <taxon>Kitasatosporales</taxon>
        <taxon>Streptomycetaceae</taxon>
        <taxon>Streptomyces</taxon>
    </lineage>
</organism>
<feature type="region of interest" description="Disordered" evidence="1">
    <location>
        <begin position="141"/>
        <end position="165"/>
    </location>
</feature>
<gene>
    <name evidence="2" type="ORF">WKI68_44855</name>
</gene>